<keyword evidence="2" id="KW-0677">Repeat</keyword>
<dbReference type="InterPro" id="IPR032675">
    <property type="entry name" value="LRR_dom_sf"/>
</dbReference>
<dbReference type="SUPFAM" id="SSF52540">
    <property type="entry name" value="P-loop containing nucleoside triphosphate hydrolases"/>
    <property type="match status" value="1"/>
</dbReference>
<evidence type="ECO:0000256" key="3">
    <source>
        <dbReference type="ARBA" id="ARBA00022821"/>
    </source>
</evidence>
<evidence type="ECO:0000259" key="5">
    <source>
        <dbReference type="Pfam" id="PF23559"/>
    </source>
</evidence>
<dbReference type="PRINTS" id="PR00364">
    <property type="entry name" value="DISEASERSIST"/>
</dbReference>
<dbReference type="InterPro" id="IPR036388">
    <property type="entry name" value="WH-like_DNA-bd_sf"/>
</dbReference>
<accession>A0A392LX93</accession>
<dbReference type="EMBL" id="LXQA010000203">
    <property type="protein sequence ID" value="MCH79577.1"/>
    <property type="molecule type" value="Genomic_DNA"/>
</dbReference>
<name>A0A392LX93_9FABA</name>
<dbReference type="InterPro" id="IPR058922">
    <property type="entry name" value="WHD_DRP"/>
</dbReference>
<reference evidence="7 8" key="1">
    <citation type="journal article" date="2018" name="Front. Plant Sci.">
        <title>Red Clover (Trifolium pratense) and Zigzag Clover (T. medium) - A Picture of Genomic Similarities and Differences.</title>
        <authorList>
            <person name="Dluhosova J."/>
            <person name="Istvanek J."/>
            <person name="Nedelnik J."/>
            <person name="Repkova J."/>
        </authorList>
    </citation>
    <scope>NUCLEOTIDE SEQUENCE [LARGE SCALE GENOMIC DNA]</scope>
    <source>
        <strain evidence="8">cv. 10/8</strain>
        <tissue evidence="7">Leaf</tissue>
    </source>
</reference>
<evidence type="ECO:0000259" key="4">
    <source>
        <dbReference type="Pfam" id="PF00931"/>
    </source>
</evidence>
<evidence type="ECO:0000313" key="7">
    <source>
        <dbReference type="EMBL" id="MCH79577.1"/>
    </source>
</evidence>
<dbReference type="Gene3D" id="3.80.10.10">
    <property type="entry name" value="Ribonuclease Inhibitor"/>
    <property type="match status" value="3"/>
</dbReference>
<dbReference type="Gene3D" id="3.40.50.300">
    <property type="entry name" value="P-loop containing nucleotide triphosphate hydrolases"/>
    <property type="match status" value="1"/>
</dbReference>
<dbReference type="Pfam" id="PF23598">
    <property type="entry name" value="LRR_14"/>
    <property type="match status" value="1"/>
</dbReference>
<keyword evidence="3" id="KW-0611">Plant defense</keyword>
<organism evidence="7 8">
    <name type="scientific">Trifolium medium</name>
    <dbReference type="NCBI Taxonomy" id="97028"/>
    <lineage>
        <taxon>Eukaryota</taxon>
        <taxon>Viridiplantae</taxon>
        <taxon>Streptophyta</taxon>
        <taxon>Embryophyta</taxon>
        <taxon>Tracheophyta</taxon>
        <taxon>Spermatophyta</taxon>
        <taxon>Magnoliopsida</taxon>
        <taxon>eudicotyledons</taxon>
        <taxon>Gunneridae</taxon>
        <taxon>Pentapetalae</taxon>
        <taxon>rosids</taxon>
        <taxon>fabids</taxon>
        <taxon>Fabales</taxon>
        <taxon>Fabaceae</taxon>
        <taxon>Papilionoideae</taxon>
        <taxon>50 kb inversion clade</taxon>
        <taxon>NPAAA clade</taxon>
        <taxon>Hologalegina</taxon>
        <taxon>IRL clade</taxon>
        <taxon>Trifolieae</taxon>
        <taxon>Trifolium</taxon>
    </lineage>
</organism>
<proteinExistence type="predicted"/>
<dbReference type="InterPro" id="IPR003591">
    <property type="entry name" value="Leu-rich_rpt_typical-subtyp"/>
</dbReference>
<dbReference type="FunFam" id="1.10.10.10:FF:000322">
    <property type="entry name" value="Probable disease resistance protein At1g63360"/>
    <property type="match status" value="1"/>
</dbReference>
<dbReference type="FunFam" id="3.40.50.300:FF:001091">
    <property type="entry name" value="Probable disease resistance protein At1g61300"/>
    <property type="match status" value="1"/>
</dbReference>
<keyword evidence="8" id="KW-1185">Reference proteome</keyword>
<dbReference type="SUPFAM" id="SSF52058">
    <property type="entry name" value="L domain-like"/>
    <property type="match status" value="2"/>
</dbReference>
<dbReference type="InterPro" id="IPR027417">
    <property type="entry name" value="P-loop_NTPase"/>
</dbReference>
<evidence type="ECO:0000256" key="2">
    <source>
        <dbReference type="ARBA" id="ARBA00022737"/>
    </source>
</evidence>
<evidence type="ECO:0000259" key="6">
    <source>
        <dbReference type="Pfam" id="PF23598"/>
    </source>
</evidence>
<dbReference type="GO" id="GO:0043531">
    <property type="term" value="F:ADP binding"/>
    <property type="evidence" value="ECO:0007669"/>
    <property type="project" value="InterPro"/>
</dbReference>
<evidence type="ECO:0000313" key="8">
    <source>
        <dbReference type="Proteomes" id="UP000265520"/>
    </source>
</evidence>
<dbReference type="Pfam" id="PF00931">
    <property type="entry name" value="NB-ARC"/>
    <property type="match status" value="1"/>
</dbReference>
<dbReference type="InterPro" id="IPR055414">
    <property type="entry name" value="LRR_R13L4/SHOC2-like"/>
</dbReference>
<dbReference type="GO" id="GO:0006952">
    <property type="term" value="P:defense response"/>
    <property type="evidence" value="ECO:0007669"/>
    <property type="project" value="UniProtKB-KW"/>
</dbReference>
<dbReference type="PANTHER" id="PTHR36766:SF51">
    <property type="entry name" value="DISEASE RESISTANCE RPP13-LIKE PROTEIN 1"/>
    <property type="match status" value="1"/>
</dbReference>
<feature type="domain" description="Disease resistance R13L4/SHOC-2-like LRR" evidence="6">
    <location>
        <begin position="370"/>
        <end position="668"/>
    </location>
</feature>
<dbReference type="InterPro" id="IPR001611">
    <property type="entry name" value="Leu-rich_rpt"/>
</dbReference>
<dbReference type="InterPro" id="IPR002182">
    <property type="entry name" value="NB-ARC"/>
</dbReference>
<dbReference type="Gene3D" id="1.10.8.430">
    <property type="entry name" value="Helical domain of apoptotic protease-activating factors"/>
    <property type="match status" value="1"/>
</dbReference>
<dbReference type="SMART" id="SM00369">
    <property type="entry name" value="LRR_TYP"/>
    <property type="match status" value="3"/>
</dbReference>
<dbReference type="PANTHER" id="PTHR36766">
    <property type="entry name" value="PLANT BROAD-SPECTRUM MILDEW RESISTANCE PROTEIN RPW8"/>
    <property type="match status" value="1"/>
</dbReference>
<comment type="caution">
    <text evidence="7">The sequence shown here is derived from an EMBL/GenBank/DDBJ whole genome shotgun (WGS) entry which is preliminary data.</text>
</comment>
<dbReference type="PROSITE" id="PS51450">
    <property type="entry name" value="LRR"/>
    <property type="match status" value="1"/>
</dbReference>
<feature type="domain" description="Disease resistance protein winged helix" evidence="5">
    <location>
        <begin position="227"/>
        <end position="297"/>
    </location>
</feature>
<dbReference type="Pfam" id="PF23559">
    <property type="entry name" value="WHD_DRP"/>
    <property type="match status" value="1"/>
</dbReference>
<dbReference type="Gene3D" id="1.10.10.10">
    <property type="entry name" value="Winged helix-like DNA-binding domain superfamily/Winged helix DNA-binding domain"/>
    <property type="match status" value="1"/>
</dbReference>
<dbReference type="Proteomes" id="UP000265520">
    <property type="component" value="Unassembled WGS sequence"/>
</dbReference>
<protein>
    <submittedName>
        <fullName evidence="7">CC-NBS-LRR resistance protein</fullName>
    </submittedName>
</protein>
<keyword evidence="1" id="KW-0433">Leucine-rich repeat</keyword>
<gene>
    <name evidence="7" type="ORF">A2U01_0000329</name>
</gene>
<dbReference type="AlphaFoldDB" id="A0A392LX93"/>
<feature type="domain" description="NB-ARC" evidence="4">
    <location>
        <begin position="1"/>
        <end position="144"/>
    </location>
</feature>
<evidence type="ECO:0000256" key="1">
    <source>
        <dbReference type="ARBA" id="ARBA00022614"/>
    </source>
</evidence>
<dbReference type="InterPro" id="IPR042197">
    <property type="entry name" value="Apaf_helical"/>
</dbReference>
<sequence>MGGVGKTTLAQLIYNDEKVQEHFDLKTWTCVSEDFDILRVTKTLLESVTSKAWETNNLDFLRVELKQNLRDKRFLIVLDDLWNDNYNDWDELVTPLISGKSGSRVIITTRQEKVAVVAHTFPIHKLEPLSDEDSWSLLSKHAFGGEYFCETNLEAIGRKIARKCGGLPIAAKALGGLLRSKIDAKEWTAILKSEIWKIEKDNILPALLLSYQYLPSNLKRCFAYCSIFPKDYQLNRKQLVLMWMAEGFLEHDQGEEVAEDIGDYYFAELLSRSLIQQLHDDSRGQKFVMHDLVNDLAGVVSGKCCCRLDSGGDISEKVRHLSYNQEMYDIFEKFKIIYKFKCLRSFVPIEFGYNQNSLSRKVVDDLLPTLGRLRVLSLSKYSNITTLPDSIGNLVQLRYLDLSHTEIKSLPDTICNLYYLQTLILEWCSNITELPEHVGKLINLRHLYIDSTNIKELPKQIVELENLQTLTVFIVGKQNVGLSVRELARFPKLRGKLVIKNLHNVIDVGEACDTNLKRKNCIEELTLQWGDEIDDSLKGKNVLDILQPPINLKRLNIGLYCGTSFPSWLGDSLFSNMVSLCINKCEYCMTLPPLGQLPSLKDLSIEGMLMLETIGPEFYGMDGGGSNYSFQPFPSLDKLTFNKMLNWKEWISFQDGIFPFPRLKTLTLYNCPELIGHLPPHLSSIEEIDLTNCDRLVETPPTLHWLSSIKDINILGDFNSTEKTQCMLLESDSPCLLQSLTIRYFDTIFSIPKMILRSTCLQRLRLHDVPSLTAFPRDGLPTSLQSLIIIDCGKLSFLPFETWSNYTSLSDLSLTRSCDALSSFPLDGFPKLQNLYVDGCKGLESIFISENSSHLPSTLQVLYVYSCEVLRSLPERMDTLTALESLSLCYLPKLELSLCKGSILPPKLQSICIRSVRIKKIPPLKEWGFQRLTSLSKLYIGGADDIVNTLLKEQLLPISLVFLSISNLSDIKCLEGNGFRHLSSLETLHFHICQRLESLADIRLPSSLKTLTFNGCPRLESFPEDNLPSSLKLLGIYNCPLLEARYENERGESWSKIAHIPVIKINNKETI</sequence>